<protein>
    <submittedName>
        <fullName evidence="1">Uncharacterized protein</fullName>
    </submittedName>
</protein>
<dbReference type="EMBL" id="GBRH01260277">
    <property type="protein sequence ID" value="JAD37618.1"/>
    <property type="molecule type" value="Transcribed_RNA"/>
</dbReference>
<reference evidence="1" key="1">
    <citation type="submission" date="2014-09" db="EMBL/GenBank/DDBJ databases">
        <authorList>
            <person name="Magalhaes I.L.F."/>
            <person name="Oliveira U."/>
            <person name="Santos F.R."/>
            <person name="Vidigal T.H.D.A."/>
            <person name="Brescovit A.D."/>
            <person name="Santos A.J."/>
        </authorList>
    </citation>
    <scope>NUCLEOTIDE SEQUENCE</scope>
    <source>
        <tissue evidence="1">Shoot tissue taken approximately 20 cm above the soil surface</tissue>
    </source>
</reference>
<accession>A0A0A8ZIZ3</accession>
<name>A0A0A8ZIZ3_ARUDO</name>
<dbReference type="AlphaFoldDB" id="A0A0A8ZIZ3"/>
<organism evidence="1">
    <name type="scientific">Arundo donax</name>
    <name type="common">Giant reed</name>
    <name type="synonym">Donax arundinaceus</name>
    <dbReference type="NCBI Taxonomy" id="35708"/>
    <lineage>
        <taxon>Eukaryota</taxon>
        <taxon>Viridiplantae</taxon>
        <taxon>Streptophyta</taxon>
        <taxon>Embryophyta</taxon>
        <taxon>Tracheophyta</taxon>
        <taxon>Spermatophyta</taxon>
        <taxon>Magnoliopsida</taxon>
        <taxon>Liliopsida</taxon>
        <taxon>Poales</taxon>
        <taxon>Poaceae</taxon>
        <taxon>PACMAD clade</taxon>
        <taxon>Arundinoideae</taxon>
        <taxon>Arundineae</taxon>
        <taxon>Arundo</taxon>
    </lineage>
</organism>
<proteinExistence type="predicted"/>
<evidence type="ECO:0000313" key="1">
    <source>
        <dbReference type="EMBL" id="JAD37618.1"/>
    </source>
</evidence>
<reference evidence="1" key="2">
    <citation type="journal article" date="2015" name="Data Brief">
        <title>Shoot transcriptome of the giant reed, Arundo donax.</title>
        <authorList>
            <person name="Barrero R.A."/>
            <person name="Guerrero F.D."/>
            <person name="Moolhuijzen P."/>
            <person name="Goolsby J.A."/>
            <person name="Tidwell J."/>
            <person name="Bellgard S.E."/>
            <person name="Bellgard M.I."/>
        </authorList>
    </citation>
    <scope>NUCLEOTIDE SEQUENCE</scope>
    <source>
        <tissue evidence="1">Shoot tissue taken approximately 20 cm above the soil surface</tissue>
    </source>
</reference>
<sequence length="17" mass="2038">MHLNRCCLNVFEIKCIT</sequence>